<keyword evidence="10" id="KW-0347">Helicase</keyword>
<keyword evidence="2" id="KW-0547">Nucleotide-binding</keyword>
<dbReference type="GO" id="GO:0000724">
    <property type="term" value="P:double-strand break repair via homologous recombination"/>
    <property type="evidence" value="ECO:0007669"/>
    <property type="project" value="TreeGrafter"/>
</dbReference>
<dbReference type="GO" id="GO:0003677">
    <property type="term" value="F:DNA binding"/>
    <property type="evidence" value="ECO:0007669"/>
    <property type="project" value="UniProtKB-KW"/>
</dbReference>
<evidence type="ECO:0000256" key="2">
    <source>
        <dbReference type="ARBA" id="ARBA00022741"/>
    </source>
</evidence>
<dbReference type="EC" id="5.6.2.4" evidence="7"/>
<dbReference type="InterPro" id="IPR027417">
    <property type="entry name" value="P-loop_NTPase"/>
</dbReference>
<gene>
    <name evidence="10" type="ORF">G7043_39760</name>
</gene>
<dbReference type="GO" id="GO:0043138">
    <property type="term" value="F:3'-5' DNA helicase activity"/>
    <property type="evidence" value="ECO:0007669"/>
    <property type="project" value="UniProtKB-EC"/>
</dbReference>
<dbReference type="PANTHER" id="PTHR13710:SF105">
    <property type="entry name" value="ATP-DEPENDENT DNA HELICASE Q1"/>
    <property type="match status" value="1"/>
</dbReference>
<organism evidence="10 11">
    <name type="scientific">Lentzea alba</name>
    <dbReference type="NCBI Taxonomy" id="2714351"/>
    <lineage>
        <taxon>Bacteria</taxon>
        <taxon>Bacillati</taxon>
        <taxon>Actinomycetota</taxon>
        <taxon>Actinomycetes</taxon>
        <taxon>Pseudonocardiales</taxon>
        <taxon>Pseudonocardiaceae</taxon>
        <taxon>Lentzea</taxon>
    </lineage>
</organism>
<evidence type="ECO:0000256" key="6">
    <source>
        <dbReference type="ARBA" id="ARBA00034617"/>
    </source>
</evidence>
<accession>A0A7C9RX53</accession>
<dbReference type="GO" id="GO:0005524">
    <property type="term" value="F:ATP binding"/>
    <property type="evidence" value="ECO:0007669"/>
    <property type="project" value="UniProtKB-KW"/>
</dbReference>
<dbReference type="InterPro" id="IPR001650">
    <property type="entry name" value="Helicase_C-like"/>
</dbReference>
<keyword evidence="11" id="KW-1185">Reference proteome</keyword>
<evidence type="ECO:0000313" key="11">
    <source>
        <dbReference type="Proteomes" id="UP000481360"/>
    </source>
</evidence>
<dbReference type="EMBL" id="JAAMPJ010000014">
    <property type="protein sequence ID" value="NGY65068.1"/>
    <property type="molecule type" value="Genomic_DNA"/>
</dbReference>
<sequence>MAVAVTGVEEETQLLRFLKRPTADAGALFQDDLRRRVAHLAGSGEGSDLDLAVLIRQLLRRRSLEDGNTAWVTTAQSISVRLRAAPRAGLREIAPDTWSAPAWAPDWLDSLGTPDGAAAAGESSGQRFESDQPAADPFFTACTGFETYRTPGQRAACRAVVSVPDGSTVIAMLPTGSGKTEVALCLAERYRYGVTVVVVPTTALAYDLERRFRDHLAARNRRVDRTALHLAWTSSTPEQTRELIRRRVRDGKQRFLVTSPESVGRALRHLLIDAARTGRLGAMVVDEAHLVTHWGRDFRPEFRTLADLRTSLVDAATVIGYPPPVTLLLSATLGPGELADLHQLFTGPGQCTLIAANALRVEPDLFVAVAEDDELRAAQVLEALAHLPRPAILYVTRPADARDWTDRLRAAGWDRLAVVTGETKDADRAAALDGLRATADSPASIDLVVATSAFGMGIDYPHVRSIVHACLPETVDRWYQEIGRGGRDGDVAVALLLTAPDDRREAASLGVTVLTAEVARERWRDLWDHRVPIGDRDFVDLEGSRGAVGSYNLRWNSQLVQGLVELGVLRRLPTDAEDVTELADLKEGGKHQWVGVALLRSDWDSDEFWRDVWTPWQQREMGRSQKALRAIEQLASNAVAACEAVAAAYRPDKHTYDLFGDAARFVEPLAPCGRCPSCRQARIAPVNDPAPRPPQTWPLPSDDAPDLADLIAAGATRDGLVVLVADDPEEVASRLARVLLRRGMRHLSGPIGCPATASDWLFVDPEPVTPQDLTPRSVFVGYPVSTSAPGRWLNNWQRMANRTYAAPAVDVLLLARSATLGDLDPVRDLRALDALTALQILGE</sequence>
<name>A0A7C9RX53_9PSEU</name>
<dbReference type="NCBIfam" id="NF041063">
    <property type="entry name" value="DpdF"/>
    <property type="match status" value="1"/>
</dbReference>
<evidence type="ECO:0000256" key="7">
    <source>
        <dbReference type="ARBA" id="ARBA00034808"/>
    </source>
</evidence>
<feature type="domain" description="Helicase ATP-binding" evidence="8">
    <location>
        <begin position="160"/>
        <end position="351"/>
    </location>
</feature>
<comment type="similarity">
    <text evidence="1">Belongs to the helicase family. RecQ subfamily.</text>
</comment>
<evidence type="ECO:0000259" key="8">
    <source>
        <dbReference type="PROSITE" id="PS51192"/>
    </source>
</evidence>
<dbReference type="Pfam" id="PF00270">
    <property type="entry name" value="DEAD"/>
    <property type="match status" value="1"/>
</dbReference>
<evidence type="ECO:0000256" key="5">
    <source>
        <dbReference type="ARBA" id="ARBA00023235"/>
    </source>
</evidence>
<keyword evidence="10" id="KW-0378">Hydrolase</keyword>
<dbReference type="SUPFAM" id="SSF52540">
    <property type="entry name" value="P-loop containing nucleoside triphosphate hydrolases"/>
    <property type="match status" value="1"/>
</dbReference>
<keyword evidence="5" id="KW-0413">Isomerase</keyword>
<dbReference type="GO" id="GO:0005737">
    <property type="term" value="C:cytoplasm"/>
    <property type="evidence" value="ECO:0007669"/>
    <property type="project" value="TreeGrafter"/>
</dbReference>
<dbReference type="SMART" id="SM00382">
    <property type="entry name" value="AAA"/>
    <property type="match status" value="1"/>
</dbReference>
<evidence type="ECO:0000256" key="1">
    <source>
        <dbReference type="ARBA" id="ARBA00005446"/>
    </source>
</evidence>
<proteinExistence type="inferred from homology"/>
<feature type="domain" description="Helicase C-terminal" evidence="9">
    <location>
        <begin position="376"/>
        <end position="539"/>
    </location>
</feature>
<dbReference type="InterPro" id="IPR003593">
    <property type="entry name" value="AAA+_ATPase"/>
</dbReference>
<protein>
    <recommendedName>
        <fullName evidence="7">DNA 3'-5' helicase</fullName>
        <ecNumber evidence="7">5.6.2.4</ecNumber>
    </recommendedName>
</protein>
<dbReference type="PANTHER" id="PTHR13710">
    <property type="entry name" value="DNA HELICASE RECQ FAMILY MEMBER"/>
    <property type="match status" value="1"/>
</dbReference>
<reference evidence="10 11" key="1">
    <citation type="submission" date="2020-03" db="EMBL/GenBank/DDBJ databases">
        <title>Isolation and identification of active actinomycetes.</title>
        <authorList>
            <person name="Sun X."/>
        </authorList>
    </citation>
    <scope>NUCLEOTIDE SEQUENCE [LARGE SCALE GENOMIC DNA]</scope>
    <source>
        <strain evidence="10 11">NEAU-D13</strain>
    </source>
</reference>
<dbReference type="Pfam" id="PF00271">
    <property type="entry name" value="Helicase_C"/>
    <property type="match status" value="1"/>
</dbReference>
<dbReference type="SMART" id="SM00487">
    <property type="entry name" value="DEXDc"/>
    <property type="match status" value="1"/>
</dbReference>
<dbReference type="GO" id="GO:0005694">
    <property type="term" value="C:chromosome"/>
    <property type="evidence" value="ECO:0007669"/>
    <property type="project" value="TreeGrafter"/>
</dbReference>
<evidence type="ECO:0000259" key="9">
    <source>
        <dbReference type="PROSITE" id="PS51194"/>
    </source>
</evidence>
<dbReference type="RefSeq" id="WP_166053860.1">
    <property type="nucleotide sequence ID" value="NZ_JAAMPJ010000014.1"/>
</dbReference>
<dbReference type="InterPro" id="IPR014001">
    <property type="entry name" value="Helicase_ATP-bd"/>
</dbReference>
<evidence type="ECO:0000256" key="3">
    <source>
        <dbReference type="ARBA" id="ARBA00022840"/>
    </source>
</evidence>
<comment type="catalytic activity">
    <reaction evidence="6">
        <text>Couples ATP hydrolysis with the unwinding of duplex DNA by translocating in the 3'-5' direction.</text>
        <dbReference type="EC" id="5.6.2.4"/>
    </reaction>
</comment>
<dbReference type="PROSITE" id="PS51194">
    <property type="entry name" value="HELICASE_CTER"/>
    <property type="match status" value="1"/>
</dbReference>
<dbReference type="Gene3D" id="3.40.50.300">
    <property type="entry name" value="P-loop containing nucleotide triphosphate hydrolases"/>
    <property type="match status" value="2"/>
</dbReference>
<comment type="caution">
    <text evidence="10">The sequence shown here is derived from an EMBL/GenBank/DDBJ whole genome shotgun (WGS) entry which is preliminary data.</text>
</comment>
<dbReference type="Proteomes" id="UP000481360">
    <property type="component" value="Unassembled WGS sequence"/>
</dbReference>
<keyword evidence="4" id="KW-0238">DNA-binding</keyword>
<dbReference type="AlphaFoldDB" id="A0A7C9RX53"/>
<evidence type="ECO:0000313" key="10">
    <source>
        <dbReference type="EMBL" id="NGY65068.1"/>
    </source>
</evidence>
<dbReference type="GO" id="GO:0009378">
    <property type="term" value="F:four-way junction helicase activity"/>
    <property type="evidence" value="ECO:0007669"/>
    <property type="project" value="TreeGrafter"/>
</dbReference>
<dbReference type="SMART" id="SM00490">
    <property type="entry name" value="HELICc"/>
    <property type="match status" value="1"/>
</dbReference>
<dbReference type="PROSITE" id="PS51192">
    <property type="entry name" value="HELICASE_ATP_BIND_1"/>
    <property type="match status" value="1"/>
</dbReference>
<dbReference type="InterPro" id="IPR011545">
    <property type="entry name" value="DEAD/DEAH_box_helicase_dom"/>
</dbReference>
<evidence type="ECO:0000256" key="4">
    <source>
        <dbReference type="ARBA" id="ARBA00023125"/>
    </source>
</evidence>
<keyword evidence="3" id="KW-0067">ATP-binding</keyword>